<proteinExistence type="inferred from homology"/>
<evidence type="ECO:0000313" key="13">
    <source>
        <dbReference type="Proteomes" id="UP000244906"/>
    </source>
</evidence>
<evidence type="ECO:0000256" key="4">
    <source>
        <dbReference type="ARBA" id="ARBA00022475"/>
    </source>
</evidence>
<dbReference type="InterPro" id="IPR007690">
    <property type="entry name" value="T2SS_GspM"/>
</dbReference>
<dbReference type="SUPFAM" id="SSF103054">
    <property type="entry name" value="General secretion pathway protein M, EpsM"/>
    <property type="match status" value="1"/>
</dbReference>
<reference evidence="12 13" key="1">
    <citation type="submission" date="2018-04" db="EMBL/GenBank/DDBJ databases">
        <title>Thalassorhabdus spongiae gen. nov., sp. nov., isolated from a marine sponge in South-West Iceland.</title>
        <authorList>
            <person name="Knobloch S."/>
            <person name="Daussin A."/>
            <person name="Johannsson R."/>
            <person name="Marteinsson V.T."/>
        </authorList>
    </citation>
    <scope>NUCLEOTIDE SEQUENCE [LARGE SCALE GENOMIC DNA]</scope>
    <source>
        <strain evidence="12 13">Hp12</strain>
    </source>
</reference>
<keyword evidence="6 11" id="KW-0812">Transmembrane</keyword>
<accession>A0A2V1GYK2</accession>
<evidence type="ECO:0000256" key="11">
    <source>
        <dbReference type="SAM" id="Phobius"/>
    </source>
</evidence>
<dbReference type="PIRSF" id="PIRSF006291">
    <property type="entry name" value="GspM"/>
    <property type="match status" value="1"/>
</dbReference>
<evidence type="ECO:0000256" key="2">
    <source>
        <dbReference type="ARBA" id="ARBA00010637"/>
    </source>
</evidence>
<evidence type="ECO:0000256" key="10">
    <source>
        <dbReference type="PIRNR" id="PIRNR006291"/>
    </source>
</evidence>
<dbReference type="GO" id="GO:0015627">
    <property type="term" value="C:type II protein secretion system complex"/>
    <property type="evidence" value="ECO:0007669"/>
    <property type="project" value="InterPro"/>
</dbReference>
<dbReference type="OrthoDB" id="6120808at2"/>
<keyword evidence="3 10" id="KW-0813">Transport</keyword>
<evidence type="ECO:0000313" key="12">
    <source>
        <dbReference type="EMBL" id="PVZ67602.1"/>
    </source>
</evidence>
<comment type="similarity">
    <text evidence="2 10">Belongs to the GSP M family.</text>
</comment>
<dbReference type="AlphaFoldDB" id="A0A2V1GYK2"/>
<keyword evidence="9 10" id="KW-0472">Membrane</keyword>
<comment type="function">
    <text evidence="10">Inner membrane component of the type II secretion system required for the energy-dependent secretion of extracellular factors such as proteases and toxins from the periplasm.</text>
</comment>
<dbReference type="GO" id="GO:0005886">
    <property type="term" value="C:plasma membrane"/>
    <property type="evidence" value="ECO:0007669"/>
    <property type="project" value="UniProtKB-SubCell"/>
</dbReference>
<evidence type="ECO:0000256" key="1">
    <source>
        <dbReference type="ARBA" id="ARBA00004377"/>
    </source>
</evidence>
<dbReference type="RefSeq" id="WP_116687798.1">
    <property type="nucleotide sequence ID" value="NZ_CAWNYD010000006.1"/>
</dbReference>
<evidence type="ECO:0000256" key="9">
    <source>
        <dbReference type="ARBA" id="ARBA00023136"/>
    </source>
</evidence>
<evidence type="ECO:0000256" key="8">
    <source>
        <dbReference type="ARBA" id="ARBA00022989"/>
    </source>
</evidence>
<name>A0A2V1GYK2_9GAMM</name>
<protein>
    <recommendedName>
        <fullName evidence="10">Type II secretion system protein M</fullName>
        <shortName evidence="10">T2SS protein M</shortName>
    </recommendedName>
    <alternativeName>
        <fullName evidence="10">General secretion pathway protein M</fullName>
    </alternativeName>
</protein>
<evidence type="ECO:0000256" key="3">
    <source>
        <dbReference type="ARBA" id="ARBA00022448"/>
    </source>
</evidence>
<dbReference type="Pfam" id="PF04612">
    <property type="entry name" value="T2SSM"/>
    <property type="match status" value="1"/>
</dbReference>
<keyword evidence="8 11" id="KW-1133">Transmembrane helix</keyword>
<keyword evidence="4 10" id="KW-1003">Cell membrane</keyword>
<comment type="caution">
    <text evidence="12">The sequence shown here is derived from an EMBL/GenBank/DDBJ whole genome shotgun (WGS) entry which is preliminary data.</text>
</comment>
<sequence length="161" mass="18056">MNELVNTLQQRWNQLAKREQQLVGFGGSALLITLLYLLIIEPLVLGVSQLENKVEKQQRLKVWMEQSALEVKALQQNGAGATHSGSLLQMVSSSSRRFKVRPNRVEPQGQAVQVWLEDAIFDDVLRWLDHLASTGIQVNGMSLNREEASGRVRGRIKLQAG</sequence>
<evidence type="ECO:0000256" key="5">
    <source>
        <dbReference type="ARBA" id="ARBA00022519"/>
    </source>
</evidence>
<comment type="subcellular location">
    <subcellularLocation>
        <location evidence="1">Cell inner membrane</location>
        <topology evidence="1">Single-pass membrane protein</topology>
    </subcellularLocation>
</comment>
<dbReference type="InterPro" id="IPR023229">
    <property type="entry name" value="T2SS_M_periplasmic_sf"/>
</dbReference>
<organism evidence="12 13">
    <name type="scientific">Pelagibaculum spongiae</name>
    <dbReference type="NCBI Taxonomy" id="2080658"/>
    <lineage>
        <taxon>Bacteria</taxon>
        <taxon>Pseudomonadati</taxon>
        <taxon>Pseudomonadota</taxon>
        <taxon>Gammaproteobacteria</taxon>
        <taxon>Oceanospirillales</taxon>
        <taxon>Pelagibaculum</taxon>
    </lineage>
</organism>
<feature type="transmembrane region" description="Helical" evidence="11">
    <location>
        <begin position="21"/>
        <end position="39"/>
    </location>
</feature>
<keyword evidence="13" id="KW-1185">Reference proteome</keyword>
<gene>
    <name evidence="12" type="ORF">DC094_14275</name>
</gene>
<evidence type="ECO:0000256" key="6">
    <source>
        <dbReference type="ARBA" id="ARBA00022692"/>
    </source>
</evidence>
<dbReference type="GO" id="GO:0015628">
    <property type="term" value="P:protein secretion by the type II secretion system"/>
    <property type="evidence" value="ECO:0007669"/>
    <property type="project" value="InterPro"/>
</dbReference>
<dbReference type="EMBL" id="QDDL01000006">
    <property type="protein sequence ID" value="PVZ67602.1"/>
    <property type="molecule type" value="Genomic_DNA"/>
</dbReference>
<dbReference type="Gene3D" id="3.30.1360.100">
    <property type="entry name" value="General secretion pathway protein M, EpsM"/>
    <property type="match status" value="1"/>
</dbReference>
<keyword evidence="5 10" id="KW-0997">Cell inner membrane</keyword>
<evidence type="ECO:0000256" key="7">
    <source>
        <dbReference type="ARBA" id="ARBA00022927"/>
    </source>
</evidence>
<keyword evidence="7 10" id="KW-0653">Protein transport</keyword>
<dbReference type="Proteomes" id="UP000244906">
    <property type="component" value="Unassembled WGS sequence"/>
</dbReference>